<dbReference type="GO" id="GO:0005634">
    <property type="term" value="C:nucleus"/>
    <property type="evidence" value="ECO:0007669"/>
    <property type="project" value="TreeGrafter"/>
</dbReference>
<dbReference type="Gene3D" id="3.80.10.10">
    <property type="entry name" value="Ribonuclease Inhibitor"/>
    <property type="match status" value="1"/>
</dbReference>
<sequence length="354" mass="38685">MASDDIALLADALSKTHVGDGELSFKGLGLKLDDAQSVEELVRDIEQFRGLRALRLEGNTVGVEAARAIAKALEDKDQLQRCYWSDMFTGRLRSEIPTALRSLGSALMTAGARLTELDLSDNAFGPDGVKGVEQLLKSPSCHSLKELRLNNCGVGIGGGKILAEALIDCHRKSLAHESPLRLRVFIAGRNRLENEGASALAKAFQLMGSLEEVHMPQNGINHAGVMALASAMRHNPDLRVLNLNDNTFTKRGTIAMAQYNQVLSRITVTKLKQSLVTLDREEEYVDEGKKGKGPERDKVRRESGCVEREKTPPEWTPPQSLMPPPEVHLLGPRDKSQHCSAQYNSAAPLSGYCV</sequence>
<feature type="compositionally biased region" description="Basic and acidic residues" evidence="4">
    <location>
        <begin position="286"/>
        <end position="312"/>
    </location>
</feature>
<dbReference type="GO" id="GO:0005096">
    <property type="term" value="F:GTPase activator activity"/>
    <property type="evidence" value="ECO:0007669"/>
    <property type="project" value="UniProtKB-KW"/>
</dbReference>
<dbReference type="InterPro" id="IPR001611">
    <property type="entry name" value="Leu-rich_rpt"/>
</dbReference>
<dbReference type="CDD" id="cd00116">
    <property type="entry name" value="LRR_RI"/>
    <property type="match status" value="1"/>
</dbReference>
<dbReference type="Pfam" id="PF13516">
    <property type="entry name" value="LRR_6"/>
    <property type="match status" value="3"/>
</dbReference>
<keyword evidence="3" id="KW-0677">Repeat</keyword>
<comment type="caution">
    <text evidence="5">The sequence shown here is derived from an EMBL/GenBank/DDBJ whole genome shotgun (WGS) entry which is preliminary data.</text>
</comment>
<keyword evidence="1" id="KW-0343">GTPase activation</keyword>
<dbReference type="SMART" id="SM00368">
    <property type="entry name" value="LRR_RI"/>
    <property type="match status" value="5"/>
</dbReference>
<feature type="region of interest" description="Disordered" evidence="4">
    <location>
        <begin position="281"/>
        <end position="336"/>
    </location>
</feature>
<dbReference type="Proteomes" id="UP001219934">
    <property type="component" value="Unassembled WGS sequence"/>
</dbReference>
<gene>
    <name evidence="5" type="ORF">JOQ06_009124</name>
</gene>
<dbReference type="SUPFAM" id="SSF52047">
    <property type="entry name" value="RNI-like"/>
    <property type="match status" value="1"/>
</dbReference>
<protein>
    <recommendedName>
        <fullName evidence="7">Ran GTPase activating protein 1</fullName>
    </recommendedName>
</protein>
<evidence type="ECO:0000313" key="6">
    <source>
        <dbReference type="Proteomes" id="UP001219934"/>
    </source>
</evidence>
<evidence type="ECO:0000256" key="3">
    <source>
        <dbReference type="ARBA" id="ARBA00022737"/>
    </source>
</evidence>
<dbReference type="InterPro" id="IPR032675">
    <property type="entry name" value="LRR_dom_sf"/>
</dbReference>
<keyword evidence="6" id="KW-1185">Reference proteome</keyword>
<dbReference type="GO" id="GO:0048471">
    <property type="term" value="C:perinuclear region of cytoplasm"/>
    <property type="evidence" value="ECO:0007669"/>
    <property type="project" value="TreeGrafter"/>
</dbReference>
<feature type="non-terminal residue" evidence="5">
    <location>
        <position position="1"/>
    </location>
</feature>
<dbReference type="GO" id="GO:0006913">
    <property type="term" value="P:nucleocytoplasmic transport"/>
    <property type="evidence" value="ECO:0007669"/>
    <property type="project" value="TreeGrafter"/>
</dbReference>
<dbReference type="AlphaFoldDB" id="A0AAD6BRN3"/>
<reference evidence="5" key="1">
    <citation type="submission" date="2022-11" db="EMBL/GenBank/DDBJ databases">
        <title>Chromosome-level genome of Pogonophryne albipinna.</title>
        <authorList>
            <person name="Jo E."/>
        </authorList>
    </citation>
    <scope>NUCLEOTIDE SEQUENCE</scope>
    <source>
        <strain evidence="5">SGF0006</strain>
        <tissue evidence="5">Muscle</tissue>
    </source>
</reference>
<evidence type="ECO:0000256" key="4">
    <source>
        <dbReference type="SAM" id="MobiDB-lite"/>
    </source>
</evidence>
<evidence type="ECO:0008006" key="7">
    <source>
        <dbReference type="Google" id="ProtNLM"/>
    </source>
</evidence>
<evidence type="ECO:0000256" key="1">
    <source>
        <dbReference type="ARBA" id="ARBA00022468"/>
    </source>
</evidence>
<dbReference type="EMBL" id="JAPTMU010000002">
    <property type="protein sequence ID" value="KAJ4947082.1"/>
    <property type="molecule type" value="Genomic_DNA"/>
</dbReference>
<organism evidence="5 6">
    <name type="scientific">Pogonophryne albipinna</name>
    <dbReference type="NCBI Taxonomy" id="1090488"/>
    <lineage>
        <taxon>Eukaryota</taxon>
        <taxon>Metazoa</taxon>
        <taxon>Chordata</taxon>
        <taxon>Craniata</taxon>
        <taxon>Vertebrata</taxon>
        <taxon>Euteleostomi</taxon>
        <taxon>Actinopterygii</taxon>
        <taxon>Neopterygii</taxon>
        <taxon>Teleostei</taxon>
        <taxon>Neoteleostei</taxon>
        <taxon>Acanthomorphata</taxon>
        <taxon>Eupercaria</taxon>
        <taxon>Perciformes</taxon>
        <taxon>Notothenioidei</taxon>
        <taxon>Pogonophryne</taxon>
    </lineage>
</organism>
<feature type="compositionally biased region" description="Pro residues" evidence="4">
    <location>
        <begin position="314"/>
        <end position="326"/>
    </location>
</feature>
<evidence type="ECO:0000313" key="5">
    <source>
        <dbReference type="EMBL" id="KAJ4947082.1"/>
    </source>
</evidence>
<evidence type="ECO:0000256" key="2">
    <source>
        <dbReference type="ARBA" id="ARBA00022614"/>
    </source>
</evidence>
<dbReference type="InterPro" id="IPR027038">
    <property type="entry name" value="RanGap"/>
</dbReference>
<proteinExistence type="predicted"/>
<keyword evidence="2" id="KW-0433">Leucine-rich repeat</keyword>
<name>A0AAD6BRN3_9TELE</name>
<dbReference type="GO" id="GO:0031267">
    <property type="term" value="F:small GTPase binding"/>
    <property type="evidence" value="ECO:0007669"/>
    <property type="project" value="TreeGrafter"/>
</dbReference>
<dbReference type="PANTHER" id="PTHR24113">
    <property type="entry name" value="RAN GTPASE-ACTIVATING PROTEIN 1"/>
    <property type="match status" value="1"/>
</dbReference>
<dbReference type="GO" id="GO:0005829">
    <property type="term" value="C:cytosol"/>
    <property type="evidence" value="ECO:0007669"/>
    <property type="project" value="TreeGrafter"/>
</dbReference>
<dbReference type="PANTHER" id="PTHR24113:SF12">
    <property type="entry name" value="RAN GTPASE-ACTIVATING PROTEIN 1"/>
    <property type="match status" value="1"/>
</dbReference>
<accession>A0AAD6BRN3</accession>